<name>A0A5Q2RPB4_9ACTN</name>
<dbReference type="KEGG" id="atq:GH723_14860"/>
<dbReference type="PANTHER" id="PTHR36933:SF1">
    <property type="entry name" value="SLL0788 PROTEIN"/>
    <property type="match status" value="1"/>
</dbReference>
<dbReference type="Pfam" id="PF03713">
    <property type="entry name" value="DUF305"/>
    <property type="match status" value="1"/>
</dbReference>
<dbReference type="AlphaFoldDB" id="A0A5Q2RPB4"/>
<feature type="signal peptide" evidence="2">
    <location>
        <begin position="1"/>
        <end position="24"/>
    </location>
</feature>
<evidence type="ECO:0000313" key="4">
    <source>
        <dbReference type="EMBL" id="QGG96276.1"/>
    </source>
</evidence>
<dbReference type="InterPro" id="IPR012347">
    <property type="entry name" value="Ferritin-like"/>
</dbReference>
<dbReference type="PANTHER" id="PTHR36933">
    <property type="entry name" value="SLL0788 PROTEIN"/>
    <property type="match status" value="1"/>
</dbReference>
<evidence type="ECO:0000313" key="5">
    <source>
        <dbReference type="Proteomes" id="UP000334019"/>
    </source>
</evidence>
<dbReference type="Proteomes" id="UP000334019">
    <property type="component" value="Chromosome"/>
</dbReference>
<evidence type="ECO:0000259" key="3">
    <source>
        <dbReference type="Pfam" id="PF03713"/>
    </source>
</evidence>
<dbReference type="EMBL" id="CP045851">
    <property type="protein sequence ID" value="QGG96276.1"/>
    <property type="molecule type" value="Genomic_DNA"/>
</dbReference>
<feature type="domain" description="DUF305" evidence="3">
    <location>
        <begin position="54"/>
        <end position="205"/>
    </location>
</feature>
<reference evidence="4 5" key="1">
    <citation type="submission" date="2019-11" db="EMBL/GenBank/DDBJ databases">
        <authorList>
            <person name="He Y."/>
        </authorList>
    </citation>
    <scope>NUCLEOTIDE SEQUENCE [LARGE SCALE GENOMIC DNA]</scope>
    <source>
        <strain evidence="4 5">SCSIO 58843</strain>
    </source>
</reference>
<dbReference type="PROSITE" id="PS51257">
    <property type="entry name" value="PROKAR_LIPOPROTEIN"/>
    <property type="match status" value="1"/>
</dbReference>
<protein>
    <submittedName>
        <fullName evidence="4">DUF305 domain-containing protein</fullName>
    </submittedName>
</protein>
<feature type="chain" id="PRO_5024444129" evidence="2">
    <location>
        <begin position="25"/>
        <end position="210"/>
    </location>
</feature>
<gene>
    <name evidence="4" type="ORF">GH723_14860</name>
</gene>
<keyword evidence="2" id="KW-0732">Signal</keyword>
<evidence type="ECO:0000256" key="2">
    <source>
        <dbReference type="SAM" id="SignalP"/>
    </source>
</evidence>
<dbReference type="RefSeq" id="WP_153760381.1">
    <property type="nucleotide sequence ID" value="NZ_CP045851.1"/>
</dbReference>
<proteinExistence type="predicted"/>
<evidence type="ECO:0000256" key="1">
    <source>
        <dbReference type="SAM" id="MobiDB-lite"/>
    </source>
</evidence>
<organism evidence="4 5">
    <name type="scientific">Actinomarinicola tropica</name>
    <dbReference type="NCBI Taxonomy" id="2789776"/>
    <lineage>
        <taxon>Bacteria</taxon>
        <taxon>Bacillati</taxon>
        <taxon>Actinomycetota</taxon>
        <taxon>Acidimicrobiia</taxon>
        <taxon>Acidimicrobiales</taxon>
        <taxon>Iamiaceae</taxon>
        <taxon>Actinomarinicola</taxon>
    </lineage>
</organism>
<keyword evidence="5" id="KW-1185">Reference proteome</keyword>
<sequence length="210" mass="22456">MTAVLRLRSLLVLVAAAVLFTACGDDSGDDSTQPTPVEQDGAGGSEGTEPNQADIEFTRAMIVHHEQAIEMSALAEDRAEAEEVRGLATRIGEAQQPEIDRMQEWLEAWGEDAADAGTGMDHDGMEMGDGNSMGMMSGDDMEQLEAANGPEFDRAFLEMMIEHHRGAIAMAQDVLTEGSHPAVLALADGIVSDQEAEVEEIERLLAGLDT</sequence>
<dbReference type="Gene3D" id="1.20.1260.10">
    <property type="match status" value="1"/>
</dbReference>
<feature type="region of interest" description="Disordered" evidence="1">
    <location>
        <begin position="25"/>
        <end position="51"/>
    </location>
</feature>
<accession>A0A5Q2RPB4</accession>
<dbReference type="InterPro" id="IPR005183">
    <property type="entry name" value="DUF305_CopM-like"/>
</dbReference>